<dbReference type="Proteomes" id="UP000013827">
    <property type="component" value="Unassembled WGS sequence"/>
</dbReference>
<dbReference type="PaxDb" id="2903-EOD27578"/>
<protein>
    <recommendedName>
        <fullName evidence="3">Myb-like domain-containing protein</fullName>
    </recommendedName>
</protein>
<reference evidence="2" key="1">
    <citation type="journal article" date="2013" name="Nature">
        <title>Pan genome of the phytoplankton Emiliania underpins its global distribution.</title>
        <authorList>
            <person name="Read B.A."/>
            <person name="Kegel J."/>
            <person name="Klute M.J."/>
            <person name="Kuo A."/>
            <person name="Lefebvre S.C."/>
            <person name="Maumus F."/>
            <person name="Mayer C."/>
            <person name="Miller J."/>
            <person name="Monier A."/>
            <person name="Salamov A."/>
            <person name="Young J."/>
            <person name="Aguilar M."/>
            <person name="Claverie J.M."/>
            <person name="Frickenhaus S."/>
            <person name="Gonzalez K."/>
            <person name="Herman E.K."/>
            <person name="Lin Y.C."/>
            <person name="Napier J."/>
            <person name="Ogata H."/>
            <person name="Sarno A.F."/>
            <person name="Shmutz J."/>
            <person name="Schroeder D."/>
            <person name="de Vargas C."/>
            <person name="Verret F."/>
            <person name="von Dassow P."/>
            <person name="Valentin K."/>
            <person name="Van de Peer Y."/>
            <person name="Wheeler G."/>
            <person name="Dacks J.B."/>
            <person name="Delwiche C.F."/>
            <person name="Dyhrman S.T."/>
            <person name="Glockner G."/>
            <person name="John U."/>
            <person name="Richards T."/>
            <person name="Worden A.Z."/>
            <person name="Zhang X."/>
            <person name="Grigoriev I.V."/>
            <person name="Allen A.E."/>
            <person name="Bidle K."/>
            <person name="Borodovsky M."/>
            <person name="Bowler C."/>
            <person name="Brownlee C."/>
            <person name="Cock J.M."/>
            <person name="Elias M."/>
            <person name="Gladyshev V.N."/>
            <person name="Groth M."/>
            <person name="Guda C."/>
            <person name="Hadaegh A."/>
            <person name="Iglesias-Rodriguez M.D."/>
            <person name="Jenkins J."/>
            <person name="Jones B.M."/>
            <person name="Lawson T."/>
            <person name="Leese F."/>
            <person name="Lindquist E."/>
            <person name="Lobanov A."/>
            <person name="Lomsadze A."/>
            <person name="Malik S.B."/>
            <person name="Marsh M.E."/>
            <person name="Mackinder L."/>
            <person name="Mock T."/>
            <person name="Mueller-Roeber B."/>
            <person name="Pagarete A."/>
            <person name="Parker M."/>
            <person name="Probert I."/>
            <person name="Quesneville H."/>
            <person name="Raines C."/>
            <person name="Rensing S.A."/>
            <person name="Riano-Pachon D.M."/>
            <person name="Richier S."/>
            <person name="Rokitta S."/>
            <person name="Shiraiwa Y."/>
            <person name="Soanes D.M."/>
            <person name="van der Giezen M."/>
            <person name="Wahlund T.M."/>
            <person name="Williams B."/>
            <person name="Wilson W."/>
            <person name="Wolfe G."/>
            <person name="Wurch L.L."/>
        </authorList>
    </citation>
    <scope>NUCLEOTIDE SEQUENCE</scope>
</reference>
<dbReference type="AlphaFoldDB" id="A0A0D3JVP3"/>
<sequence>MSDACSSSVEVSPEAALQLLADALRARHNPPPGQRAVTTNSWKAVDELELVMRRWRATLDHSKKSEVTVGTRKADACKKHFSRLKSDLQERMPSQLVEAICNVTAEQLSPERSRAHCSDGASGGASELDMFWSPCSNFLRNFN</sequence>
<dbReference type="RefSeq" id="XP_005780007.1">
    <property type="nucleotide sequence ID" value="XM_005779950.1"/>
</dbReference>
<keyword evidence="2" id="KW-1185">Reference proteome</keyword>
<evidence type="ECO:0008006" key="3">
    <source>
        <dbReference type="Google" id="ProtNLM"/>
    </source>
</evidence>
<organism evidence="1 2">
    <name type="scientific">Emiliania huxleyi (strain CCMP1516)</name>
    <dbReference type="NCBI Taxonomy" id="280463"/>
    <lineage>
        <taxon>Eukaryota</taxon>
        <taxon>Haptista</taxon>
        <taxon>Haptophyta</taxon>
        <taxon>Prymnesiophyceae</taxon>
        <taxon>Isochrysidales</taxon>
        <taxon>Noelaerhabdaceae</taxon>
        <taxon>Emiliania</taxon>
    </lineage>
</organism>
<proteinExistence type="predicted"/>
<evidence type="ECO:0000313" key="2">
    <source>
        <dbReference type="Proteomes" id="UP000013827"/>
    </source>
</evidence>
<dbReference type="HOGENOM" id="CLU_1809796_0_0_1"/>
<reference evidence="1" key="2">
    <citation type="submission" date="2024-10" db="UniProtKB">
        <authorList>
            <consortium name="EnsemblProtists"/>
        </authorList>
    </citation>
    <scope>IDENTIFICATION</scope>
</reference>
<evidence type="ECO:0000313" key="1">
    <source>
        <dbReference type="EnsemblProtists" id="EOD27578"/>
    </source>
</evidence>
<name>A0A0D3JVP3_EMIH1</name>
<dbReference type="GeneID" id="17273122"/>
<accession>A0A0D3JVP3</accession>
<dbReference type="EnsemblProtists" id="EOD27578">
    <property type="protein sequence ID" value="EOD27578"/>
    <property type="gene ID" value="EMIHUDRAFT_235576"/>
</dbReference>
<dbReference type="KEGG" id="ehx:EMIHUDRAFT_235576"/>